<keyword evidence="1" id="KW-0472">Membrane</keyword>
<dbReference type="RefSeq" id="WP_018581613.1">
    <property type="nucleotide sequence ID" value="NZ_LDYD01000005.1"/>
</dbReference>
<sequence length="185" mass="20170">MKTSLAVIDRLTIFLVGVLLLVAGLVPAGLFFDIPYVSDWLRGIDRSVLTDTADSGWYIWALIALAALLIIGGVSMMVNNLRGRGFSKREVTGEDDPGTTTIHLAKFAQAIGNYLCQNEAINKVDTSVATIGKRPTITFTLDTDPSADLQAIVDLIDGMEVDLRDAVEDMDIDTVYKLHLSRVEL</sequence>
<accession>A0A376CME8</accession>
<keyword evidence="3" id="KW-1185">Reference proteome</keyword>
<gene>
    <name evidence="2" type="ORF">NCTC11862_01409</name>
</gene>
<dbReference type="EMBL" id="UFXQ01000001">
    <property type="protein sequence ID" value="STC69610.1"/>
    <property type="molecule type" value="Genomic_DNA"/>
</dbReference>
<evidence type="ECO:0000313" key="3">
    <source>
        <dbReference type="Proteomes" id="UP000254467"/>
    </source>
</evidence>
<feature type="transmembrane region" description="Helical" evidence="1">
    <location>
        <begin position="57"/>
        <end position="79"/>
    </location>
</feature>
<dbReference type="AlphaFoldDB" id="A0A376CME8"/>
<evidence type="ECO:0000256" key="1">
    <source>
        <dbReference type="SAM" id="Phobius"/>
    </source>
</evidence>
<dbReference type="STRING" id="35756.GCA_001044155_00873"/>
<feature type="transmembrane region" description="Helical" evidence="1">
    <location>
        <begin position="12"/>
        <end position="37"/>
    </location>
</feature>
<proteinExistence type="predicted"/>
<keyword evidence="1" id="KW-1133">Transmembrane helix</keyword>
<name>A0A376CME8_9CORY</name>
<dbReference type="OrthoDB" id="4427298at2"/>
<evidence type="ECO:0000313" key="2">
    <source>
        <dbReference type="EMBL" id="STC69610.1"/>
    </source>
</evidence>
<protein>
    <recommendedName>
        <fullName evidence="4">Alkaline shock response membrane anchor protein AmaP</fullName>
    </recommendedName>
</protein>
<dbReference type="Proteomes" id="UP000254467">
    <property type="component" value="Unassembled WGS sequence"/>
</dbReference>
<evidence type="ECO:0008006" key="4">
    <source>
        <dbReference type="Google" id="ProtNLM"/>
    </source>
</evidence>
<reference evidence="2 3" key="1">
    <citation type="submission" date="2018-06" db="EMBL/GenBank/DDBJ databases">
        <authorList>
            <consortium name="Pathogen Informatics"/>
            <person name="Doyle S."/>
        </authorList>
    </citation>
    <scope>NUCLEOTIDE SEQUENCE [LARGE SCALE GENOMIC DNA]</scope>
    <source>
        <strain evidence="2 3">NCTC11862</strain>
    </source>
</reference>
<keyword evidence="1" id="KW-0812">Transmembrane</keyword>
<organism evidence="2 3">
    <name type="scientific">Corynebacterium pilosum</name>
    <dbReference type="NCBI Taxonomy" id="35756"/>
    <lineage>
        <taxon>Bacteria</taxon>
        <taxon>Bacillati</taxon>
        <taxon>Actinomycetota</taxon>
        <taxon>Actinomycetes</taxon>
        <taxon>Mycobacteriales</taxon>
        <taxon>Corynebacteriaceae</taxon>
        <taxon>Corynebacterium</taxon>
    </lineage>
</organism>